<keyword evidence="2 8" id="KW-0489">Methyltransferase</keyword>
<dbReference type="Gene3D" id="3.30.160.70">
    <property type="entry name" value="Methylated DNA-protein cysteine methyltransferase domain"/>
    <property type="match status" value="1"/>
</dbReference>
<dbReference type="InterPro" id="IPR036217">
    <property type="entry name" value="MethylDNA_cys_MeTrfase_DNAb"/>
</dbReference>
<dbReference type="GO" id="GO:0003908">
    <property type="term" value="F:methylated-DNA-[protein]-cysteine S-methyltransferase activity"/>
    <property type="evidence" value="ECO:0007669"/>
    <property type="project" value="UniProtKB-EC"/>
</dbReference>
<keyword evidence="9" id="KW-1185">Reference proteome</keyword>
<evidence type="ECO:0000313" key="8">
    <source>
        <dbReference type="EMBL" id="QJX00999.1"/>
    </source>
</evidence>
<evidence type="ECO:0000256" key="3">
    <source>
        <dbReference type="ARBA" id="ARBA00022679"/>
    </source>
</evidence>
<evidence type="ECO:0000256" key="4">
    <source>
        <dbReference type="ARBA" id="ARBA00022763"/>
    </source>
</evidence>
<evidence type="ECO:0000256" key="5">
    <source>
        <dbReference type="ARBA" id="ARBA00023204"/>
    </source>
</evidence>
<dbReference type="PANTHER" id="PTHR10815:SF14">
    <property type="entry name" value="BIFUNCTIONAL TRANSCRIPTIONAL ACTIVATOR_DNA REPAIR ENZYME ADA"/>
    <property type="match status" value="1"/>
</dbReference>
<dbReference type="InterPro" id="IPR036388">
    <property type="entry name" value="WH-like_DNA-bd_sf"/>
</dbReference>
<dbReference type="SUPFAM" id="SSF46767">
    <property type="entry name" value="Methylated DNA-protein cysteine methyltransferase, C-terminal domain"/>
    <property type="match status" value="1"/>
</dbReference>
<reference evidence="9" key="1">
    <citation type="submission" date="2020-05" db="EMBL/GenBank/DDBJ databases">
        <title>Frigoriglobus tundricola gen. nov., sp. nov., a psychrotolerant cellulolytic planctomycete of the family Gemmataceae with two divergent copies of 16S rRNA gene.</title>
        <authorList>
            <person name="Kulichevskaya I.S."/>
            <person name="Ivanova A.A."/>
            <person name="Naumoff D.G."/>
            <person name="Beletsky A.V."/>
            <person name="Rijpstra W.I.C."/>
            <person name="Sinninghe Damste J.S."/>
            <person name="Mardanov A.V."/>
            <person name="Ravin N.V."/>
            <person name="Dedysh S.N."/>
        </authorList>
    </citation>
    <scope>NUCLEOTIDE SEQUENCE [LARGE SCALE GENOMIC DNA]</scope>
    <source>
        <strain evidence="9">PL17</strain>
    </source>
</reference>
<dbReference type="PROSITE" id="PS00374">
    <property type="entry name" value="MGMT"/>
    <property type="match status" value="1"/>
</dbReference>
<dbReference type="Proteomes" id="UP000503447">
    <property type="component" value="Chromosome"/>
</dbReference>
<dbReference type="CDD" id="cd06445">
    <property type="entry name" value="ATase"/>
    <property type="match status" value="1"/>
</dbReference>
<proteinExistence type="predicted"/>
<keyword evidence="3 8" id="KW-0808">Transferase</keyword>
<keyword evidence="4" id="KW-0227">DNA damage</keyword>
<dbReference type="GO" id="GO:0032259">
    <property type="term" value="P:methylation"/>
    <property type="evidence" value="ECO:0007669"/>
    <property type="project" value="UniProtKB-KW"/>
</dbReference>
<evidence type="ECO:0000256" key="1">
    <source>
        <dbReference type="ARBA" id="ARBA00001286"/>
    </source>
</evidence>
<protein>
    <submittedName>
        <fullName evidence="8">Methylated-DNA--protein-cysteine methyltransferase</fullName>
        <ecNumber evidence="8">2.1.1.63</ecNumber>
    </submittedName>
</protein>
<accession>A0A6M5Z408</accession>
<evidence type="ECO:0000256" key="2">
    <source>
        <dbReference type="ARBA" id="ARBA00022603"/>
    </source>
</evidence>
<dbReference type="InterPro" id="IPR036631">
    <property type="entry name" value="MGMT_N_sf"/>
</dbReference>
<gene>
    <name evidence="8" type="ORF">FTUN_8637</name>
</gene>
<dbReference type="PANTHER" id="PTHR10815">
    <property type="entry name" value="METHYLATED-DNA--PROTEIN-CYSTEINE METHYLTRANSFERASE"/>
    <property type="match status" value="1"/>
</dbReference>
<dbReference type="Gene3D" id="1.10.10.10">
    <property type="entry name" value="Winged helix-like DNA-binding domain superfamily/Winged helix DNA-binding domain"/>
    <property type="match status" value="1"/>
</dbReference>
<dbReference type="EMBL" id="CP053452">
    <property type="protein sequence ID" value="QJX00999.1"/>
    <property type="molecule type" value="Genomic_DNA"/>
</dbReference>
<evidence type="ECO:0000259" key="7">
    <source>
        <dbReference type="Pfam" id="PF01035"/>
    </source>
</evidence>
<sequence length="189" mass="20663">MNIRNRPAKTFGKSPNRARAVAVKEAIHYAAGRSSLGPVLVASSDKGVVAILIGDDAEQLVRDLRRIFPAAHLFAGDREAKLRVQRVVDYIESPARGLDLPLDIRGTEFQNRVWRAVRDIPLGRTSTYKEIGQKIGAPKAARAVGNACAVNHLALVIPCHRVLASDGTISEGWGRERKRILIEREATTG</sequence>
<feature type="domain" description="Methylated-DNA-[protein]-cysteine S-methyltransferase DNA binding" evidence="7">
    <location>
        <begin position="108"/>
        <end position="186"/>
    </location>
</feature>
<comment type="catalytic activity">
    <reaction evidence="1">
        <text>a 4-O-methyl-thymidine in DNA + L-cysteinyl-[protein] = a thymidine in DNA + S-methyl-L-cysteinyl-[protein]</text>
        <dbReference type="Rhea" id="RHEA:53428"/>
        <dbReference type="Rhea" id="RHEA-COMP:10131"/>
        <dbReference type="Rhea" id="RHEA-COMP:10132"/>
        <dbReference type="Rhea" id="RHEA-COMP:13555"/>
        <dbReference type="Rhea" id="RHEA-COMP:13556"/>
        <dbReference type="ChEBI" id="CHEBI:29950"/>
        <dbReference type="ChEBI" id="CHEBI:82612"/>
        <dbReference type="ChEBI" id="CHEBI:137386"/>
        <dbReference type="ChEBI" id="CHEBI:137387"/>
        <dbReference type="EC" id="2.1.1.63"/>
    </reaction>
</comment>
<dbReference type="EC" id="2.1.1.63" evidence="8"/>
<dbReference type="InterPro" id="IPR001497">
    <property type="entry name" value="MethylDNA_cys_MeTrfase_AS"/>
</dbReference>
<keyword evidence="5" id="KW-0234">DNA repair</keyword>
<name>A0A6M5Z408_9BACT</name>
<dbReference type="NCBIfam" id="TIGR00589">
    <property type="entry name" value="ogt"/>
    <property type="match status" value="1"/>
</dbReference>
<organism evidence="8 9">
    <name type="scientific">Frigoriglobus tundricola</name>
    <dbReference type="NCBI Taxonomy" id="2774151"/>
    <lineage>
        <taxon>Bacteria</taxon>
        <taxon>Pseudomonadati</taxon>
        <taxon>Planctomycetota</taxon>
        <taxon>Planctomycetia</taxon>
        <taxon>Gemmatales</taxon>
        <taxon>Gemmataceae</taxon>
        <taxon>Frigoriglobus</taxon>
    </lineage>
</organism>
<evidence type="ECO:0000313" key="9">
    <source>
        <dbReference type="Proteomes" id="UP000503447"/>
    </source>
</evidence>
<dbReference type="RefSeq" id="WP_171475636.1">
    <property type="nucleotide sequence ID" value="NZ_CP053452.2"/>
</dbReference>
<dbReference type="GO" id="GO:0006281">
    <property type="term" value="P:DNA repair"/>
    <property type="evidence" value="ECO:0007669"/>
    <property type="project" value="UniProtKB-KW"/>
</dbReference>
<dbReference type="InterPro" id="IPR014048">
    <property type="entry name" value="MethylDNA_cys_MeTrfase_DNA-bd"/>
</dbReference>
<dbReference type="KEGG" id="ftj:FTUN_8637"/>
<dbReference type="AlphaFoldDB" id="A0A6M5Z408"/>
<dbReference type="Pfam" id="PF01035">
    <property type="entry name" value="DNA_binding_1"/>
    <property type="match status" value="1"/>
</dbReference>
<evidence type="ECO:0000256" key="6">
    <source>
        <dbReference type="ARBA" id="ARBA00049348"/>
    </source>
</evidence>
<comment type="catalytic activity">
    <reaction evidence="6">
        <text>a 6-O-methyl-2'-deoxyguanosine in DNA + L-cysteinyl-[protein] = S-methyl-L-cysteinyl-[protein] + a 2'-deoxyguanosine in DNA</text>
        <dbReference type="Rhea" id="RHEA:24000"/>
        <dbReference type="Rhea" id="RHEA-COMP:10131"/>
        <dbReference type="Rhea" id="RHEA-COMP:10132"/>
        <dbReference type="Rhea" id="RHEA-COMP:11367"/>
        <dbReference type="Rhea" id="RHEA-COMP:11368"/>
        <dbReference type="ChEBI" id="CHEBI:29950"/>
        <dbReference type="ChEBI" id="CHEBI:82612"/>
        <dbReference type="ChEBI" id="CHEBI:85445"/>
        <dbReference type="ChEBI" id="CHEBI:85448"/>
        <dbReference type="EC" id="2.1.1.63"/>
    </reaction>
</comment>
<dbReference type="SUPFAM" id="SSF53155">
    <property type="entry name" value="Methylated DNA-protein cysteine methyltransferase domain"/>
    <property type="match status" value="1"/>
</dbReference>